<dbReference type="AlphaFoldDB" id="F0R505"/>
<dbReference type="KEGG" id="bsa:Bacsa_2199"/>
<dbReference type="Proteomes" id="UP000007486">
    <property type="component" value="Chromosome"/>
</dbReference>
<name>F0R505_PHOSB</name>
<dbReference type="OrthoDB" id="1099207at2"/>
<protein>
    <recommendedName>
        <fullName evidence="4">DUF4988 domain-containing protein</fullName>
    </recommendedName>
</protein>
<feature type="signal peptide" evidence="1">
    <location>
        <begin position="1"/>
        <end position="19"/>
    </location>
</feature>
<sequence length="937" mass="102189">MRKKYLSALLFGALLFASAGTFTSCKDYDDDIKNLQGQIDANADAIKALQDLVNNGDYVTAVKKSDDGKGIVFTFSKSGDQTVTLDIENGQEGDVLSIDPTTGELLKNGEPTGIKPATDPEEVKAPVKAENGVWVFLNDKGEYESTNIPVSGVTAVQNENKQWVLTITDANGAQSTVVVPSAASVMSDLVLAGWIDGTAIGDDGKLSTSAINTTFGGTTDNKESLPIEYCYITAITKDYDGDKETTWSAQKDVVKGQVLTSLRGLGVQLVTRVAPADLDLSSMKFTLQDSEGNALPITLNPSENFDGTLTRAANSSINLIPLDITTNTYANEKAYTDLYGANDGNTLYSLVEESGARSNYGLAVKATKATVTQQYVSEVDGDAPISGTAGVNANPTFEVDLNKANKLTFDTKPEYVYDYYVEPVDKAVADLFGVQIDKKAGTFTVTKLSDQITRTTFELYVYALHIDGKIYRDKITIKPSNKIVASATLAAGEQVIKQSVQSDGKTIDKANHMRFDISLDAMFNAMSDADKAKWTSATLGANEPFDITKVVIGGSEETGKEETAAPSDYYDIELLDADGKVISNDDEYYKAKTMRVYAKYRSQISTTTPLLEVGKEYELTINFKHENTEGDTEILNTVKMTYTPVLPALSDYMQKHPSFWNDDQTVLMGVDNSINEKFTASGLTLDYAIKDGFKKLGSDKVADDMDITFKLADNKVDNKEFVEFDESASTQTVKYTAPTAKDNKNYGKEFTVKVDDVTYLSAYKYSAEELAAQTFKMKVLSPIVEGNVEVKDGTAVEVFASRNAKLNIADLIGYNYNKQSYNLYMDVDADDDGKKAYEVSASHPTADDYADKAIDFVKFESGDEQVFKITENMMPVDSSEGTPATWNGTTKSVDAGYVTLDTSNVSQNTETTIKVTVTDIWGYEKTVEVPLLIKMAE</sequence>
<evidence type="ECO:0000313" key="2">
    <source>
        <dbReference type="EMBL" id="ADY36752.1"/>
    </source>
</evidence>
<gene>
    <name evidence="2" type="ordered locus">Bacsa_2199</name>
</gene>
<dbReference type="PROSITE" id="PS51257">
    <property type="entry name" value="PROKAR_LIPOPROTEIN"/>
    <property type="match status" value="1"/>
</dbReference>
<accession>F0R505</accession>
<keyword evidence="1" id="KW-0732">Signal</keyword>
<dbReference type="eggNOG" id="COG1256">
    <property type="taxonomic scope" value="Bacteria"/>
</dbReference>
<proteinExistence type="predicted"/>
<dbReference type="RefSeq" id="WP_013618181.1">
    <property type="nucleotide sequence ID" value="NC_015164.1"/>
</dbReference>
<feature type="chain" id="PRO_5003255606" description="DUF4988 domain-containing protein" evidence="1">
    <location>
        <begin position="20"/>
        <end position="937"/>
    </location>
</feature>
<dbReference type="STRING" id="667015.Bacsa_2199"/>
<organism evidence="2 3">
    <name type="scientific">Phocaeicola salanitronis (strain DSM 18170 / JCM 13657 / CCUG 60908 / BL78)</name>
    <name type="common">Bacteroides salanitronis</name>
    <dbReference type="NCBI Taxonomy" id="667015"/>
    <lineage>
        <taxon>Bacteria</taxon>
        <taxon>Pseudomonadati</taxon>
        <taxon>Bacteroidota</taxon>
        <taxon>Bacteroidia</taxon>
        <taxon>Bacteroidales</taxon>
        <taxon>Bacteroidaceae</taxon>
        <taxon>Phocaeicola</taxon>
    </lineage>
</organism>
<evidence type="ECO:0008006" key="4">
    <source>
        <dbReference type="Google" id="ProtNLM"/>
    </source>
</evidence>
<evidence type="ECO:0000313" key="3">
    <source>
        <dbReference type="Proteomes" id="UP000007486"/>
    </source>
</evidence>
<dbReference type="HOGENOM" id="CLU_012429_0_0_10"/>
<keyword evidence="3" id="KW-1185">Reference proteome</keyword>
<evidence type="ECO:0000256" key="1">
    <source>
        <dbReference type="SAM" id="SignalP"/>
    </source>
</evidence>
<dbReference type="EMBL" id="CP002530">
    <property type="protein sequence ID" value="ADY36752.1"/>
    <property type="molecule type" value="Genomic_DNA"/>
</dbReference>
<reference evidence="2 3" key="1">
    <citation type="journal article" date="2011" name="Stand. Genomic Sci.">
        <title>Complete genome sequence of Bacteroides salanitronis type strain (BL78).</title>
        <authorList>
            <person name="Gronow S."/>
            <person name="Held B."/>
            <person name="Lucas S."/>
            <person name="Lapidus A."/>
            <person name="Del Rio T.G."/>
            <person name="Nolan M."/>
            <person name="Tice H."/>
            <person name="Deshpande S."/>
            <person name="Cheng J.F."/>
            <person name="Pitluck S."/>
            <person name="Liolios K."/>
            <person name="Pagani I."/>
            <person name="Ivanova N."/>
            <person name="Mavromatis K."/>
            <person name="Pati A."/>
            <person name="Tapia R."/>
            <person name="Han C."/>
            <person name="Goodwin L."/>
            <person name="Chen A."/>
            <person name="Palaniappan K."/>
            <person name="Land M."/>
            <person name="Hauser L."/>
            <person name="Chang Y.J."/>
            <person name="Jeffries C.D."/>
            <person name="Brambilla E.M."/>
            <person name="Rohde M."/>
            <person name="Goker M."/>
            <person name="Detter J.C."/>
            <person name="Woyke T."/>
            <person name="Bristow J."/>
            <person name="Markowitz V."/>
            <person name="Hugenholtz P."/>
            <person name="Kyrpides N.C."/>
            <person name="Klenk H.P."/>
            <person name="Eisen J.A."/>
        </authorList>
    </citation>
    <scope>NUCLEOTIDE SEQUENCE [LARGE SCALE GENOMIC DNA]</scope>
    <source>
        <strain evidence="2 3">DSM 18170</strain>
    </source>
</reference>